<sequence>MKKSKLMPSYAAKGMMSIFALLLMLFVLSFPVSAITGSVPYEDEDDESTFVDKIVEVHRDYRDKMILGANAISNESIKDRIMKILSDDSFENYLTAEQRKEHDAWEQFRKADEERVAKAKEEYRIRQEEAAKQAKILEEKRAKTRANITSDSDLSNREIELSEAEMNSIISHWEEYNGGSPFHGNGKLFIEASKVSGLDPIYILAHASWESDWGRSWIARNKGNYFGINAVDTNPSGAAHHMGSTMEAGLVNGAKWISDNYYKEGQTTLNSMIYGHKMYATAADGWIYGIQSIMRESYSYLHSIR</sequence>
<proteinExistence type="predicted"/>
<feature type="coiled-coil region" evidence="1">
    <location>
        <begin position="109"/>
        <end position="147"/>
    </location>
</feature>
<protein>
    <submittedName>
        <fullName evidence="3">Beta- N-acetylglucosaminidase</fullName>
    </submittedName>
</protein>
<dbReference type="EMBL" id="BK016136">
    <property type="protein sequence ID" value="DAF97680.1"/>
    <property type="molecule type" value="Genomic_DNA"/>
</dbReference>
<organism evidence="3">
    <name type="scientific">Myoviridae sp. ctYA416</name>
    <dbReference type="NCBI Taxonomy" id="2825125"/>
    <lineage>
        <taxon>Viruses</taxon>
        <taxon>Duplodnaviria</taxon>
        <taxon>Heunggongvirae</taxon>
        <taxon>Uroviricota</taxon>
        <taxon>Caudoviricetes</taxon>
    </lineage>
</organism>
<dbReference type="Pfam" id="PF01832">
    <property type="entry name" value="Glucosaminidase"/>
    <property type="match status" value="1"/>
</dbReference>
<dbReference type="InterPro" id="IPR002901">
    <property type="entry name" value="MGlyc_endo_b_GlcNAc-like_dom"/>
</dbReference>
<reference evidence="3" key="1">
    <citation type="journal article" date="2021" name="Proc. Natl. Acad. Sci. U.S.A.">
        <title>A Catalog of Tens of Thousands of Viruses from Human Metagenomes Reveals Hidden Associations with Chronic Diseases.</title>
        <authorList>
            <person name="Tisza M.J."/>
            <person name="Buck C.B."/>
        </authorList>
    </citation>
    <scope>NUCLEOTIDE SEQUENCE</scope>
    <source>
        <strain evidence="3">CtYA416</strain>
    </source>
</reference>
<evidence type="ECO:0000259" key="2">
    <source>
        <dbReference type="SMART" id="SM00047"/>
    </source>
</evidence>
<evidence type="ECO:0000313" key="3">
    <source>
        <dbReference type="EMBL" id="DAF97680.1"/>
    </source>
</evidence>
<feature type="domain" description="Mannosyl-glycoprotein endo-beta-N-acetylglucosamidase-like" evidence="2">
    <location>
        <begin position="174"/>
        <end position="303"/>
    </location>
</feature>
<keyword evidence="1" id="KW-0175">Coiled coil</keyword>
<dbReference type="GO" id="GO:0004040">
    <property type="term" value="F:amidase activity"/>
    <property type="evidence" value="ECO:0007669"/>
    <property type="project" value="InterPro"/>
</dbReference>
<dbReference type="SMART" id="SM00047">
    <property type="entry name" value="LYZ2"/>
    <property type="match status" value="1"/>
</dbReference>
<evidence type="ECO:0000256" key="1">
    <source>
        <dbReference type="SAM" id="Coils"/>
    </source>
</evidence>
<accession>A0A8S5UT60</accession>
<name>A0A8S5UT60_9CAUD</name>
<dbReference type="Gene3D" id="1.10.530.10">
    <property type="match status" value="1"/>
</dbReference>